<feature type="transmembrane region" description="Helical" evidence="1">
    <location>
        <begin position="20"/>
        <end position="40"/>
    </location>
</feature>
<evidence type="ECO:0000259" key="2">
    <source>
        <dbReference type="Pfam" id="PF00892"/>
    </source>
</evidence>
<keyword evidence="1" id="KW-1133">Transmembrane helix</keyword>
<feature type="transmembrane region" description="Helical" evidence="1">
    <location>
        <begin position="220"/>
        <end position="244"/>
    </location>
</feature>
<reference evidence="4" key="1">
    <citation type="submission" date="2017-11" db="EMBL/GenBank/DDBJ databases">
        <authorList>
            <person name="Kuznetsova I."/>
            <person name="Sazanova A."/>
            <person name="Chirak E."/>
            <person name="Safronova V."/>
            <person name="Willems A."/>
        </authorList>
    </citation>
    <scope>NUCLEOTIDE SEQUENCE [LARGE SCALE GENOMIC DNA]</scope>
    <source>
        <strain evidence="4">PEPV15</strain>
    </source>
</reference>
<dbReference type="GO" id="GO:0016020">
    <property type="term" value="C:membrane"/>
    <property type="evidence" value="ECO:0007669"/>
    <property type="project" value="InterPro"/>
</dbReference>
<dbReference type="PANTHER" id="PTHR22911:SF135">
    <property type="entry name" value="BLR4310 PROTEIN"/>
    <property type="match status" value="1"/>
</dbReference>
<feature type="domain" description="EamA" evidence="2">
    <location>
        <begin position="163"/>
        <end position="289"/>
    </location>
</feature>
<accession>A0A2P7ALT7</accession>
<feature type="transmembrane region" description="Helical" evidence="1">
    <location>
        <begin position="162"/>
        <end position="182"/>
    </location>
</feature>
<feature type="transmembrane region" description="Helical" evidence="1">
    <location>
        <begin position="188"/>
        <end position="208"/>
    </location>
</feature>
<comment type="caution">
    <text evidence="3">The sequence shown here is derived from an EMBL/GenBank/DDBJ whole genome shotgun (WGS) entry which is preliminary data.</text>
</comment>
<gene>
    <name evidence="3" type="ORF">CU100_24135</name>
</gene>
<name>A0A2P7ALT7_9HYPH</name>
<organism evidence="3 4">
    <name type="scientific">Phyllobacterium endophyticum</name>
    <dbReference type="NCBI Taxonomy" id="1149773"/>
    <lineage>
        <taxon>Bacteria</taxon>
        <taxon>Pseudomonadati</taxon>
        <taxon>Pseudomonadota</taxon>
        <taxon>Alphaproteobacteria</taxon>
        <taxon>Hyphomicrobiales</taxon>
        <taxon>Phyllobacteriaceae</taxon>
        <taxon>Phyllobacterium</taxon>
    </lineage>
</organism>
<evidence type="ECO:0000313" key="4">
    <source>
        <dbReference type="Proteomes" id="UP000241158"/>
    </source>
</evidence>
<evidence type="ECO:0000313" key="3">
    <source>
        <dbReference type="EMBL" id="PSH55165.1"/>
    </source>
</evidence>
<keyword evidence="1" id="KW-0812">Transmembrane</keyword>
<dbReference type="InterPro" id="IPR037185">
    <property type="entry name" value="EmrE-like"/>
</dbReference>
<feature type="transmembrane region" description="Helical" evidence="1">
    <location>
        <begin position="250"/>
        <end position="268"/>
    </location>
</feature>
<feature type="transmembrane region" description="Helical" evidence="1">
    <location>
        <begin position="109"/>
        <end position="131"/>
    </location>
</feature>
<keyword evidence="4" id="KW-1185">Reference proteome</keyword>
<feature type="transmembrane region" description="Helical" evidence="1">
    <location>
        <begin position="275"/>
        <end position="296"/>
    </location>
</feature>
<feature type="transmembrane region" description="Helical" evidence="1">
    <location>
        <begin position="137"/>
        <end position="155"/>
    </location>
</feature>
<evidence type="ECO:0000256" key="1">
    <source>
        <dbReference type="SAM" id="Phobius"/>
    </source>
</evidence>
<sequence length="306" mass="32110">MSGNTPPIKPFRTIMKPTAYQLGLIFVAASAIAWSLAGLFTQVIPQDSWTILAWRGIFGSLGIAAVMAVTDHGRILSSFRDLGRSGWLFVAVSALGMVFFICALKETTVAHVAVIYATIPFVAALLGWIVLGERSTWSAILASVAAAIGVVLMVGFSVEGTLFGDALAFGMTLCMAVLMVIIRRSPDISVMPAACLSALVSSLVCWPLGNPLAVSAHDLLLIALFGLLVSAVGLALFTLGAKLLPPVETALIGSLDAPLAPFWIWLVFNEVPSKSTVFGGLIVLAAVVMHVVIGVSNKPAPQKLNP</sequence>
<dbReference type="Proteomes" id="UP000241158">
    <property type="component" value="Unassembled WGS sequence"/>
</dbReference>
<feature type="transmembrane region" description="Helical" evidence="1">
    <location>
        <begin position="82"/>
        <end position="102"/>
    </location>
</feature>
<protein>
    <submittedName>
        <fullName evidence="3">EamA/RhaT family transporter</fullName>
    </submittedName>
</protein>
<dbReference type="EMBL" id="PGGN01000006">
    <property type="protein sequence ID" value="PSH55165.1"/>
    <property type="molecule type" value="Genomic_DNA"/>
</dbReference>
<feature type="domain" description="EamA" evidence="2">
    <location>
        <begin position="22"/>
        <end position="154"/>
    </location>
</feature>
<dbReference type="Pfam" id="PF00892">
    <property type="entry name" value="EamA"/>
    <property type="match status" value="2"/>
</dbReference>
<dbReference type="InterPro" id="IPR000620">
    <property type="entry name" value="EamA_dom"/>
</dbReference>
<proteinExistence type="predicted"/>
<dbReference type="PANTHER" id="PTHR22911">
    <property type="entry name" value="ACYL-MALONYL CONDENSING ENZYME-RELATED"/>
    <property type="match status" value="1"/>
</dbReference>
<feature type="transmembrane region" description="Helical" evidence="1">
    <location>
        <begin position="52"/>
        <end position="70"/>
    </location>
</feature>
<keyword evidence="1" id="KW-0472">Membrane</keyword>
<dbReference type="AlphaFoldDB" id="A0A2P7ALT7"/>
<dbReference type="SUPFAM" id="SSF103481">
    <property type="entry name" value="Multidrug resistance efflux transporter EmrE"/>
    <property type="match status" value="2"/>
</dbReference>